<dbReference type="HAMAP" id="MF_00059">
    <property type="entry name" value="RNApol_bact_RpoA"/>
    <property type="match status" value="1"/>
</dbReference>
<comment type="domain">
    <text evidence="11">The N-terminal domain is essential for RNAP assembly and basal transcription, whereas the C-terminal domain is involved in interaction with transcriptional regulators and with upstream promoter elements.</text>
</comment>
<dbReference type="AlphaFoldDB" id="A0A0R2QKY5"/>
<dbReference type="Gene3D" id="2.170.120.12">
    <property type="entry name" value="DNA-directed RNA polymerase, insert domain"/>
    <property type="match status" value="1"/>
</dbReference>
<dbReference type="NCBIfam" id="NF003513">
    <property type="entry name" value="PRK05182.1-2"/>
    <property type="match status" value="1"/>
</dbReference>
<dbReference type="Pfam" id="PF01000">
    <property type="entry name" value="RNA_pol_A_bac"/>
    <property type="match status" value="1"/>
</dbReference>
<dbReference type="InterPro" id="IPR036643">
    <property type="entry name" value="RNApol_insert_sf"/>
</dbReference>
<dbReference type="GO" id="GO:0005737">
    <property type="term" value="C:cytoplasm"/>
    <property type="evidence" value="ECO:0007669"/>
    <property type="project" value="UniProtKB-ARBA"/>
</dbReference>
<dbReference type="SMART" id="SM00662">
    <property type="entry name" value="RPOLD"/>
    <property type="match status" value="1"/>
</dbReference>
<dbReference type="GO" id="GO:0003677">
    <property type="term" value="F:DNA binding"/>
    <property type="evidence" value="ECO:0007669"/>
    <property type="project" value="UniProtKB-UniRule"/>
</dbReference>
<evidence type="ECO:0000256" key="7">
    <source>
        <dbReference type="ARBA" id="ARBA00023163"/>
    </source>
</evidence>
<dbReference type="InterPro" id="IPR011773">
    <property type="entry name" value="DNA-dir_RpoA"/>
</dbReference>
<dbReference type="Gene3D" id="1.10.150.20">
    <property type="entry name" value="5' to 3' exonuclease, C-terminal subdomain"/>
    <property type="match status" value="1"/>
</dbReference>
<dbReference type="Pfam" id="PF01193">
    <property type="entry name" value="RNA_pol_L"/>
    <property type="match status" value="1"/>
</dbReference>
<dbReference type="SUPFAM" id="SSF55257">
    <property type="entry name" value="RBP11-like subunits of RNA polymerase"/>
    <property type="match status" value="1"/>
</dbReference>
<dbReference type="InterPro" id="IPR011262">
    <property type="entry name" value="DNA-dir_RNA_pol_insert"/>
</dbReference>
<comment type="caution">
    <text evidence="13">The sequence shown here is derived from an EMBL/GenBank/DDBJ whole genome shotgun (WGS) entry which is preliminary data.</text>
</comment>
<comment type="catalytic activity">
    <reaction evidence="10 11">
        <text>RNA(n) + a ribonucleoside 5'-triphosphate = RNA(n+1) + diphosphate</text>
        <dbReference type="Rhea" id="RHEA:21248"/>
        <dbReference type="Rhea" id="RHEA-COMP:14527"/>
        <dbReference type="Rhea" id="RHEA-COMP:17342"/>
        <dbReference type="ChEBI" id="CHEBI:33019"/>
        <dbReference type="ChEBI" id="CHEBI:61557"/>
        <dbReference type="ChEBI" id="CHEBI:140395"/>
        <dbReference type="EC" id="2.7.7.6"/>
    </reaction>
</comment>
<comment type="subunit">
    <text evidence="11">Homodimer. The RNAP catalytic core consists of 2 alpha, 1 beta, 1 beta' and 1 omega subunit. When a sigma factor is associated with the core the holoenzyme is formed, which can initiate transcription.</text>
</comment>
<evidence type="ECO:0000256" key="9">
    <source>
        <dbReference type="ARBA" id="ARBA00033070"/>
    </source>
</evidence>
<evidence type="ECO:0000256" key="4">
    <source>
        <dbReference type="ARBA" id="ARBA00022478"/>
    </source>
</evidence>
<dbReference type="FunFam" id="2.170.120.12:FF:000001">
    <property type="entry name" value="DNA-directed RNA polymerase subunit alpha"/>
    <property type="match status" value="1"/>
</dbReference>
<evidence type="ECO:0000256" key="5">
    <source>
        <dbReference type="ARBA" id="ARBA00022679"/>
    </source>
</evidence>
<sequence length="309" mass="33286">MLVIQRPSVEAIGTSDNNRQKFSIGPLDPGLGHTIGNSLRRMLLSSIPGAAISTVKFESALHEFDTIEGITEDVTEIILNLKDVVVMLDGDEPVVITVDVKGPADVSAADIVCPTGVTILNPSQHIATLSAKGRLVVDITVERGKGYSSSDRDTRKVIGVIPIDAIYSPVRRCTYIVEPTRVEQSTNFDKIILDIETDGSIAPQEALASAGATLRSLVDLVATMSDAPMALELGEISTSGMGSPDLDLSIEDLDLSERPRNCLKRAQVNTIGELLLRSDEDLLNITNFGQKSLDEIKLKLDERGLSLRL</sequence>
<dbReference type="NCBIfam" id="NF003519">
    <property type="entry name" value="PRK05182.2-5"/>
    <property type="match status" value="1"/>
</dbReference>
<dbReference type="EMBL" id="LIBJ01000049">
    <property type="protein sequence ID" value="KRO49021.1"/>
    <property type="molecule type" value="Genomic_DNA"/>
</dbReference>
<dbReference type="InterPro" id="IPR011260">
    <property type="entry name" value="RNAP_asu_C"/>
</dbReference>
<dbReference type="SUPFAM" id="SSF47789">
    <property type="entry name" value="C-terminal domain of RNA polymerase alpha subunit"/>
    <property type="match status" value="1"/>
</dbReference>
<dbReference type="GO" id="GO:0000428">
    <property type="term" value="C:DNA-directed RNA polymerase complex"/>
    <property type="evidence" value="ECO:0007669"/>
    <property type="project" value="UniProtKB-KW"/>
</dbReference>
<dbReference type="GO" id="GO:0046983">
    <property type="term" value="F:protein dimerization activity"/>
    <property type="evidence" value="ECO:0007669"/>
    <property type="project" value="InterPro"/>
</dbReference>
<keyword evidence="7 11" id="KW-0804">Transcription</keyword>
<organism evidence="13 14">
    <name type="scientific">Acidimicrobiia bacterium BACL6 MAG-120924-bin43</name>
    <dbReference type="NCBI Taxonomy" id="1655583"/>
    <lineage>
        <taxon>Bacteria</taxon>
        <taxon>Bacillati</taxon>
        <taxon>Actinomycetota</taxon>
        <taxon>Acidimicrobiia</taxon>
        <taxon>acIV cluster</taxon>
    </lineage>
</organism>
<evidence type="ECO:0000256" key="11">
    <source>
        <dbReference type="HAMAP-Rule" id="MF_00059"/>
    </source>
</evidence>
<evidence type="ECO:0000313" key="13">
    <source>
        <dbReference type="EMBL" id="KRO49021.1"/>
    </source>
</evidence>
<evidence type="ECO:0000256" key="3">
    <source>
        <dbReference type="ARBA" id="ARBA00015972"/>
    </source>
</evidence>
<evidence type="ECO:0000256" key="2">
    <source>
        <dbReference type="ARBA" id="ARBA00012418"/>
    </source>
</evidence>
<evidence type="ECO:0000256" key="6">
    <source>
        <dbReference type="ARBA" id="ARBA00022695"/>
    </source>
</evidence>
<evidence type="ECO:0000259" key="12">
    <source>
        <dbReference type="SMART" id="SM00662"/>
    </source>
</evidence>
<dbReference type="SUPFAM" id="SSF56553">
    <property type="entry name" value="Insert subdomain of RNA polymerase alpha subunit"/>
    <property type="match status" value="1"/>
</dbReference>
<proteinExistence type="inferred from homology"/>
<dbReference type="Gene3D" id="3.30.1360.10">
    <property type="entry name" value="RNA polymerase, RBP11-like subunit"/>
    <property type="match status" value="1"/>
</dbReference>
<evidence type="ECO:0000256" key="10">
    <source>
        <dbReference type="ARBA" id="ARBA00048552"/>
    </source>
</evidence>
<dbReference type="InterPro" id="IPR011263">
    <property type="entry name" value="DNA-dir_RNA_pol_RpoA/D/Rpb3"/>
</dbReference>
<reference evidence="13 14" key="1">
    <citation type="submission" date="2015-10" db="EMBL/GenBank/DDBJ databases">
        <title>Metagenome-Assembled Genomes uncover a global brackish microbiome.</title>
        <authorList>
            <person name="Hugerth L.W."/>
            <person name="Larsson J."/>
            <person name="Alneberg J."/>
            <person name="Lindh M.V."/>
            <person name="Legrand C."/>
            <person name="Pinhassi J."/>
            <person name="Andersson A.F."/>
        </authorList>
    </citation>
    <scope>NUCLEOTIDE SEQUENCE [LARGE SCALE GENOMIC DNA]</scope>
    <source>
        <strain evidence="13">BACL6 MAG-120924-bin43</strain>
    </source>
</reference>
<feature type="region of interest" description="Alpha C-terminal domain (alpha-CTD)" evidence="11">
    <location>
        <begin position="246"/>
        <end position="309"/>
    </location>
</feature>
<dbReference type="Pfam" id="PF03118">
    <property type="entry name" value="RNA_pol_A_CTD"/>
    <property type="match status" value="1"/>
</dbReference>
<keyword evidence="6 11" id="KW-0548">Nucleotidyltransferase</keyword>
<feature type="domain" description="DNA-directed RNA polymerase RpoA/D/Rpb3-type" evidence="12">
    <location>
        <begin position="19"/>
        <end position="224"/>
    </location>
</feature>
<evidence type="ECO:0000313" key="14">
    <source>
        <dbReference type="Proteomes" id="UP000051017"/>
    </source>
</evidence>
<dbReference type="CDD" id="cd06928">
    <property type="entry name" value="RNAP_alpha_NTD"/>
    <property type="match status" value="1"/>
</dbReference>
<feature type="region of interest" description="Alpha N-terminal domain (alpha-NTD)" evidence="11">
    <location>
        <begin position="1"/>
        <end position="232"/>
    </location>
</feature>
<keyword evidence="5 11" id="KW-0808">Transferase</keyword>
<evidence type="ECO:0000256" key="1">
    <source>
        <dbReference type="ARBA" id="ARBA00007123"/>
    </source>
</evidence>
<accession>A0A0R2QKY5</accession>
<comment type="function">
    <text evidence="11">DNA-dependent RNA polymerase catalyzes the transcription of DNA into RNA using the four ribonucleoside triphosphates as substrates.</text>
</comment>
<comment type="similarity">
    <text evidence="1 11">Belongs to the RNA polymerase alpha chain family.</text>
</comment>
<evidence type="ECO:0000256" key="8">
    <source>
        <dbReference type="ARBA" id="ARBA00032524"/>
    </source>
</evidence>
<dbReference type="GO" id="GO:0006351">
    <property type="term" value="P:DNA-templated transcription"/>
    <property type="evidence" value="ECO:0007669"/>
    <property type="project" value="UniProtKB-UniRule"/>
</dbReference>
<gene>
    <name evidence="11" type="primary">rpoA</name>
    <name evidence="13" type="ORF">ABR75_04650</name>
</gene>
<protein>
    <recommendedName>
        <fullName evidence="3 11">DNA-directed RNA polymerase subunit alpha</fullName>
        <shortName evidence="11">RNAP subunit alpha</shortName>
        <ecNumber evidence="2 11">2.7.7.6</ecNumber>
    </recommendedName>
    <alternativeName>
        <fullName evidence="9 11">RNA polymerase subunit alpha</fullName>
    </alternativeName>
    <alternativeName>
        <fullName evidence="8 11">Transcriptase subunit alpha</fullName>
    </alternativeName>
</protein>
<dbReference type="Proteomes" id="UP000051017">
    <property type="component" value="Unassembled WGS sequence"/>
</dbReference>
<dbReference type="EC" id="2.7.7.6" evidence="2 11"/>
<dbReference type="InterPro" id="IPR036603">
    <property type="entry name" value="RBP11-like"/>
</dbReference>
<name>A0A0R2QKY5_9ACTN</name>
<dbReference type="NCBIfam" id="TIGR02027">
    <property type="entry name" value="rpoA"/>
    <property type="match status" value="1"/>
</dbReference>
<dbReference type="GO" id="GO:0003899">
    <property type="term" value="F:DNA-directed RNA polymerase activity"/>
    <property type="evidence" value="ECO:0007669"/>
    <property type="project" value="UniProtKB-UniRule"/>
</dbReference>
<keyword evidence="4 11" id="KW-0240">DNA-directed RNA polymerase</keyword>